<protein>
    <submittedName>
        <fullName evidence="2">Uncharacterized protein</fullName>
    </submittedName>
</protein>
<feature type="transmembrane region" description="Helical" evidence="1">
    <location>
        <begin position="79"/>
        <end position="98"/>
    </location>
</feature>
<keyword evidence="1" id="KW-0472">Membrane</keyword>
<keyword evidence="1" id="KW-1133">Transmembrane helix</keyword>
<dbReference type="OrthoDB" id="670138at2"/>
<name>A0A1A9I1I2_9BACT</name>
<keyword evidence="1" id="KW-0812">Transmembrane</keyword>
<reference evidence="2 3" key="1">
    <citation type="submission" date="2016-05" db="EMBL/GenBank/DDBJ databases">
        <title>Niabella ginsenosidivorans BS26 whole genome sequencing.</title>
        <authorList>
            <person name="Im W.T."/>
            <person name="Siddiqi M.Z."/>
        </authorList>
    </citation>
    <scope>NUCLEOTIDE SEQUENCE [LARGE SCALE GENOMIC DNA]</scope>
    <source>
        <strain evidence="2 3">BS26</strain>
    </source>
</reference>
<organism evidence="2 3">
    <name type="scientific">Niabella ginsenosidivorans</name>
    <dbReference type="NCBI Taxonomy" id="1176587"/>
    <lineage>
        <taxon>Bacteria</taxon>
        <taxon>Pseudomonadati</taxon>
        <taxon>Bacteroidota</taxon>
        <taxon>Chitinophagia</taxon>
        <taxon>Chitinophagales</taxon>
        <taxon>Chitinophagaceae</taxon>
        <taxon>Niabella</taxon>
    </lineage>
</organism>
<evidence type="ECO:0000313" key="2">
    <source>
        <dbReference type="EMBL" id="ANH81195.1"/>
    </source>
</evidence>
<keyword evidence="3" id="KW-1185">Reference proteome</keyword>
<sequence length="145" mass="16548">MPESRIDLKKLRLQIALKYGVELDETALTILVVLLLEMKGQFVVMNKTQGEIVMEVQQSKKALQVDPNHPRWQAFWHGMGQWGLGLCLAVIAATLVYFTSLNNDKKQLETQQALIWYKEHYEAAQKVIDKSGIGTIEKKPGKRIK</sequence>
<dbReference type="KEGG" id="nia:A8C56_09550"/>
<dbReference type="RefSeq" id="WP_067755031.1">
    <property type="nucleotide sequence ID" value="NZ_CP015772.1"/>
</dbReference>
<gene>
    <name evidence="2" type="ORF">A8C56_09550</name>
</gene>
<dbReference type="AlphaFoldDB" id="A0A1A9I1I2"/>
<evidence type="ECO:0000313" key="3">
    <source>
        <dbReference type="Proteomes" id="UP000077667"/>
    </source>
</evidence>
<dbReference type="STRING" id="1176587.A8C56_09550"/>
<accession>A0A1A9I1I2</accession>
<dbReference type="Proteomes" id="UP000077667">
    <property type="component" value="Chromosome"/>
</dbReference>
<dbReference type="EMBL" id="CP015772">
    <property type="protein sequence ID" value="ANH81195.1"/>
    <property type="molecule type" value="Genomic_DNA"/>
</dbReference>
<evidence type="ECO:0000256" key="1">
    <source>
        <dbReference type="SAM" id="Phobius"/>
    </source>
</evidence>
<proteinExistence type="predicted"/>